<evidence type="ECO:0000256" key="1">
    <source>
        <dbReference type="SAM" id="Phobius"/>
    </source>
</evidence>
<dbReference type="Gene3D" id="3.90.226.10">
    <property type="entry name" value="2-enoyl-CoA Hydratase, Chain A, domain 1"/>
    <property type="match status" value="1"/>
</dbReference>
<dbReference type="SMART" id="SM00245">
    <property type="entry name" value="TSPc"/>
    <property type="match status" value="1"/>
</dbReference>
<dbReference type="AlphaFoldDB" id="A0A2W7G0T1"/>
<gene>
    <name evidence="3" type="ORF">BCF89_10821</name>
</gene>
<dbReference type="InterPro" id="IPR029045">
    <property type="entry name" value="ClpP/crotonase-like_dom_sf"/>
</dbReference>
<dbReference type="GO" id="GO:0008236">
    <property type="term" value="F:serine-type peptidase activity"/>
    <property type="evidence" value="ECO:0007669"/>
    <property type="project" value="InterPro"/>
</dbReference>
<dbReference type="CDD" id="cd06567">
    <property type="entry name" value="Peptidase_S41"/>
    <property type="match status" value="1"/>
</dbReference>
<feature type="domain" description="Tail specific protease" evidence="2">
    <location>
        <begin position="358"/>
        <end position="556"/>
    </location>
</feature>
<dbReference type="GO" id="GO:0006508">
    <property type="term" value="P:proteolysis"/>
    <property type="evidence" value="ECO:0007669"/>
    <property type="project" value="InterPro"/>
</dbReference>
<evidence type="ECO:0000259" key="2">
    <source>
        <dbReference type="SMART" id="SM00245"/>
    </source>
</evidence>
<keyword evidence="1" id="KW-1133">Transmembrane helix</keyword>
<dbReference type="GO" id="GO:0007165">
    <property type="term" value="P:signal transduction"/>
    <property type="evidence" value="ECO:0007669"/>
    <property type="project" value="TreeGrafter"/>
</dbReference>
<dbReference type="GO" id="GO:0004175">
    <property type="term" value="F:endopeptidase activity"/>
    <property type="evidence" value="ECO:0007669"/>
    <property type="project" value="TreeGrafter"/>
</dbReference>
<dbReference type="Pfam" id="PF03572">
    <property type="entry name" value="Peptidase_S41"/>
    <property type="match status" value="1"/>
</dbReference>
<evidence type="ECO:0000313" key="3">
    <source>
        <dbReference type="EMBL" id="PZV99816.1"/>
    </source>
</evidence>
<proteinExistence type="predicted"/>
<dbReference type="OrthoDB" id="394301at2"/>
<dbReference type="SUPFAM" id="SSF52096">
    <property type="entry name" value="ClpP/crotonase"/>
    <property type="match status" value="1"/>
</dbReference>
<name>A0A2W7G0T1_9BACT</name>
<dbReference type="GO" id="GO:0030288">
    <property type="term" value="C:outer membrane-bounded periplasmic space"/>
    <property type="evidence" value="ECO:0007669"/>
    <property type="project" value="TreeGrafter"/>
</dbReference>
<keyword evidence="1" id="KW-0472">Membrane</keyword>
<protein>
    <submittedName>
        <fullName evidence="3">Peptidase S41-like protein</fullName>
    </submittedName>
</protein>
<organism evidence="3 4">
    <name type="scientific">Metamycoplasma auris</name>
    <dbReference type="NCBI Taxonomy" id="51363"/>
    <lineage>
        <taxon>Bacteria</taxon>
        <taxon>Bacillati</taxon>
        <taxon>Mycoplasmatota</taxon>
        <taxon>Mycoplasmoidales</taxon>
        <taxon>Metamycoplasmataceae</taxon>
        <taxon>Metamycoplasma</taxon>
    </lineage>
</organism>
<dbReference type="InterPro" id="IPR005151">
    <property type="entry name" value="Tail-specific_protease"/>
</dbReference>
<keyword evidence="4" id="KW-1185">Reference proteome</keyword>
<feature type="transmembrane region" description="Helical" evidence="1">
    <location>
        <begin position="695"/>
        <end position="719"/>
    </location>
</feature>
<dbReference type="RefSeq" id="WP_111518754.1">
    <property type="nucleotide sequence ID" value="NZ_QKUB01000008.1"/>
</dbReference>
<sequence>MKLGKKHFILSLLVSSILPISLLSSTTCNRIKSKHLDKRNVALNRNSNATIKLQKYDFIDLIKNNKNRLKEVNLFLHNDVAYIGIKEFLTAIKSVTNFQNTETKLVEINNKKYKNKKVLDHFFKDNKVILKLTNEFVNESNISDKKIVEYTLEIDFRTNKINVSNYKFFIEILKDYRRGEEELEIDFLSSKNINSQTTFSYDLKEYGIDILKNENDLYLPLVLLNQLFLNESNYQTYFNGEIFNLFNYTETLSDAFGPVRLKSSKANNEQIPTGLKEFQYKYFSFLFDYYYGIKLKDNKSYKEFISVYENDILGEDDNHYLATKDIINDLGDLHSSFILDGYYNYDNSAVKYIEREFKKTERLQKRAEIENELGKRDFGKVEYSITYTPDRKTAIISFRAFDRNTTKEIQKSLEIAKNQGVKNIVFNVTVNTGGYIGSAYEIMGFMTDKPFYSYLYNPLTKEKRIEEIKSKYPKYDFNYFILTSPYSFSAANIFPQMAKDNNVAKVIGYKTFGGASAINYAILPTGDIIQLSSNNVFTDKNFNSIELGVKPDIPFEGDIYKDQDKLYNLDYIESIVNKETNDRLNISHLIKNTNLGEIASKEKLFLYEEIKKKNNAFNLDIWDIEFHSLRKLENQPNKYEIILMVKDNALGYHGEIKLFFSLKEEEKEYKKPNRNPHMDTENTEKIFKLNKQRKLVITLSTILSLLGILLVSIIVFLVIKIKKRKISH</sequence>
<dbReference type="PANTHER" id="PTHR32060:SF30">
    <property type="entry name" value="CARBOXY-TERMINAL PROCESSING PROTEASE CTPA"/>
    <property type="match status" value="1"/>
</dbReference>
<keyword evidence="1" id="KW-0812">Transmembrane</keyword>
<reference evidence="3 4" key="1">
    <citation type="submission" date="2018-06" db="EMBL/GenBank/DDBJ databases">
        <title>Genomic Encyclopedia of Archaeal and Bacterial Type Strains, Phase II (KMG-II): from individual species to whole genera.</title>
        <authorList>
            <person name="Goeker M."/>
        </authorList>
    </citation>
    <scope>NUCLEOTIDE SEQUENCE [LARGE SCALE GENOMIC DNA]</scope>
    <source>
        <strain evidence="3 4">ATCC 51348</strain>
    </source>
</reference>
<comment type="caution">
    <text evidence="3">The sequence shown here is derived from an EMBL/GenBank/DDBJ whole genome shotgun (WGS) entry which is preliminary data.</text>
</comment>
<dbReference type="PANTHER" id="PTHR32060">
    <property type="entry name" value="TAIL-SPECIFIC PROTEASE"/>
    <property type="match status" value="1"/>
</dbReference>
<evidence type="ECO:0000313" key="4">
    <source>
        <dbReference type="Proteomes" id="UP000249646"/>
    </source>
</evidence>
<dbReference type="Proteomes" id="UP000249646">
    <property type="component" value="Unassembled WGS sequence"/>
</dbReference>
<dbReference type="EMBL" id="QKUB01000008">
    <property type="protein sequence ID" value="PZV99816.1"/>
    <property type="molecule type" value="Genomic_DNA"/>
</dbReference>
<accession>A0A2W7G0T1</accession>